<dbReference type="EMBL" id="JAUIZM010000011">
    <property type="protein sequence ID" value="KAK1357419.1"/>
    <property type="molecule type" value="Genomic_DNA"/>
</dbReference>
<dbReference type="AlphaFoldDB" id="A0AAD8H0B7"/>
<evidence type="ECO:0000256" key="4">
    <source>
        <dbReference type="ARBA" id="ARBA00022729"/>
    </source>
</evidence>
<comment type="subcellular location">
    <subcellularLocation>
        <location evidence="1">Secreted</location>
    </subcellularLocation>
</comment>
<comment type="similarity">
    <text evidence="2">Belongs to the kiwellin family.</text>
</comment>
<feature type="signal peptide" evidence="5">
    <location>
        <begin position="1"/>
        <end position="31"/>
    </location>
</feature>
<protein>
    <submittedName>
        <fullName evidence="6">Kiwellin</fullName>
    </submittedName>
</protein>
<reference evidence="6" key="2">
    <citation type="submission" date="2023-05" db="EMBL/GenBank/DDBJ databases">
        <authorList>
            <person name="Schelkunov M.I."/>
        </authorList>
    </citation>
    <scope>NUCLEOTIDE SEQUENCE</scope>
    <source>
        <strain evidence="6">Hsosn_3</strain>
        <tissue evidence="6">Leaf</tissue>
    </source>
</reference>
<feature type="chain" id="PRO_5042244713" evidence="5">
    <location>
        <begin position="32"/>
        <end position="198"/>
    </location>
</feature>
<dbReference type="PANTHER" id="PTHR33191">
    <property type="entry name" value="RIPENING-RELATED PROTEIN 2-RELATED"/>
    <property type="match status" value="1"/>
</dbReference>
<dbReference type="Pfam" id="PF24300">
    <property type="entry name" value="KWL1"/>
    <property type="match status" value="1"/>
</dbReference>
<keyword evidence="4 5" id="KW-0732">Signal</keyword>
<keyword evidence="7" id="KW-1185">Reference proteome</keyword>
<organism evidence="6 7">
    <name type="scientific">Heracleum sosnowskyi</name>
    <dbReference type="NCBI Taxonomy" id="360622"/>
    <lineage>
        <taxon>Eukaryota</taxon>
        <taxon>Viridiplantae</taxon>
        <taxon>Streptophyta</taxon>
        <taxon>Embryophyta</taxon>
        <taxon>Tracheophyta</taxon>
        <taxon>Spermatophyta</taxon>
        <taxon>Magnoliopsida</taxon>
        <taxon>eudicotyledons</taxon>
        <taxon>Gunneridae</taxon>
        <taxon>Pentapetalae</taxon>
        <taxon>asterids</taxon>
        <taxon>campanulids</taxon>
        <taxon>Apiales</taxon>
        <taxon>Apiaceae</taxon>
        <taxon>Apioideae</taxon>
        <taxon>apioid superclade</taxon>
        <taxon>Tordylieae</taxon>
        <taxon>Tordyliinae</taxon>
        <taxon>Heracleum</taxon>
    </lineage>
</organism>
<dbReference type="CDD" id="cd22270">
    <property type="entry name" value="DPBB_kiwellin-like"/>
    <property type="match status" value="1"/>
</dbReference>
<dbReference type="PANTHER" id="PTHR33191:SF9">
    <property type="entry name" value="RIPENING-RELATED PROTEIN 2-RELATED"/>
    <property type="match status" value="1"/>
</dbReference>
<name>A0AAD8H0B7_9APIA</name>
<evidence type="ECO:0000256" key="3">
    <source>
        <dbReference type="ARBA" id="ARBA00022525"/>
    </source>
</evidence>
<comment type="caution">
    <text evidence="6">The sequence shown here is derived from an EMBL/GenBank/DDBJ whole genome shotgun (WGS) entry which is preliminary data.</text>
</comment>
<evidence type="ECO:0000313" key="7">
    <source>
        <dbReference type="Proteomes" id="UP001237642"/>
    </source>
</evidence>
<dbReference type="SUPFAM" id="SSF50685">
    <property type="entry name" value="Barwin-like endoglucanases"/>
    <property type="match status" value="1"/>
</dbReference>
<evidence type="ECO:0000256" key="2">
    <source>
        <dbReference type="ARBA" id="ARBA00005592"/>
    </source>
</evidence>
<proteinExistence type="inferred from homology"/>
<dbReference type="Gene3D" id="2.40.40.10">
    <property type="entry name" value="RlpA-like domain"/>
    <property type="match status" value="1"/>
</dbReference>
<dbReference type="Proteomes" id="UP001237642">
    <property type="component" value="Unassembled WGS sequence"/>
</dbReference>
<dbReference type="GO" id="GO:0005576">
    <property type="term" value="C:extracellular region"/>
    <property type="evidence" value="ECO:0007669"/>
    <property type="project" value="UniProtKB-SubCell"/>
</dbReference>
<sequence>MASLILSTFLSSLLQLLHFLGMHSPTAIVHAMTKMTARASSSTSTKNATMTPMSSKLSYMRSRILTIDVVQEIRLLPTSHSSTLAILTLNDFSEGGDGGAESSCDEKFHKNTELIVTLSTGWFSGGSRCSQEIRISASNGNSVVAKVVDECDSMNGCDAEHANQRTCDNNIVDGSAAVWNALRLDQDLGRVDINWSMV</sequence>
<evidence type="ECO:0000256" key="5">
    <source>
        <dbReference type="SAM" id="SignalP"/>
    </source>
</evidence>
<dbReference type="InterPro" id="IPR039271">
    <property type="entry name" value="Kiwellin-like"/>
</dbReference>
<accession>A0AAD8H0B7</accession>
<evidence type="ECO:0000256" key="1">
    <source>
        <dbReference type="ARBA" id="ARBA00004613"/>
    </source>
</evidence>
<keyword evidence="3" id="KW-0964">Secreted</keyword>
<gene>
    <name evidence="6" type="ORF">POM88_050675</name>
</gene>
<dbReference type="InterPro" id="IPR036908">
    <property type="entry name" value="RlpA-like_sf"/>
</dbReference>
<reference evidence="6" key="1">
    <citation type="submission" date="2023-02" db="EMBL/GenBank/DDBJ databases">
        <title>Genome of toxic invasive species Heracleum sosnowskyi carries increased number of genes despite the absence of recent whole-genome duplications.</title>
        <authorList>
            <person name="Schelkunov M."/>
            <person name="Shtratnikova V."/>
            <person name="Makarenko M."/>
            <person name="Klepikova A."/>
            <person name="Omelchenko D."/>
            <person name="Novikova G."/>
            <person name="Obukhova E."/>
            <person name="Bogdanov V."/>
            <person name="Penin A."/>
            <person name="Logacheva M."/>
        </authorList>
    </citation>
    <scope>NUCLEOTIDE SEQUENCE</scope>
    <source>
        <strain evidence="6">Hsosn_3</strain>
        <tissue evidence="6">Leaf</tissue>
    </source>
</reference>
<evidence type="ECO:0000313" key="6">
    <source>
        <dbReference type="EMBL" id="KAK1357419.1"/>
    </source>
</evidence>